<evidence type="ECO:0000313" key="4">
    <source>
        <dbReference type="EMBL" id="GAA2171324.1"/>
    </source>
</evidence>
<name>A0ABP5MA57_9MICO</name>
<keyword evidence="1" id="KW-0808">Transferase</keyword>
<dbReference type="Pfam" id="PF00583">
    <property type="entry name" value="Acetyltransf_1"/>
    <property type="match status" value="1"/>
</dbReference>
<reference evidence="5" key="1">
    <citation type="journal article" date="2019" name="Int. J. Syst. Evol. Microbiol.">
        <title>The Global Catalogue of Microorganisms (GCM) 10K type strain sequencing project: providing services to taxonomists for standard genome sequencing and annotation.</title>
        <authorList>
            <consortium name="The Broad Institute Genomics Platform"/>
            <consortium name="The Broad Institute Genome Sequencing Center for Infectious Disease"/>
            <person name="Wu L."/>
            <person name="Ma J."/>
        </authorList>
    </citation>
    <scope>NUCLEOTIDE SEQUENCE [LARGE SCALE GENOMIC DNA]</scope>
    <source>
        <strain evidence="5">JCM 16026</strain>
    </source>
</reference>
<dbReference type="PROSITE" id="PS51186">
    <property type="entry name" value="GNAT"/>
    <property type="match status" value="1"/>
</dbReference>
<dbReference type="PANTHER" id="PTHR43877">
    <property type="entry name" value="AMINOALKYLPHOSPHONATE N-ACETYLTRANSFERASE-RELATED-RELATED"/>
    <property type="match status" value="1"/>
</dbReference>
<dbReference type="Proteomes" id="UP001501599">
    <property type="component" value="Unassembled WGS sequence"/>
</dbReference>
<dbReference type="InterPro" id="IPR050832">
    <property type="entry name" value="Bact_Acetyltransf"/>
</dbReference>
<dbReference type="InterPro" id="IPR000182">
    <property type="entry name" value="GNAT_dom"/>
</dbReference>
<gene>
    <name evidence="4" type="ORF">GCM10009846_04760</name>
</gene>
<sequence length="155" mass="16062">MPAIALDASIADDVVAFLDEHLADMRSVSPPESVHALDVAALRAEGMRLWVLRGDDGSVAGTVALAPIAGEPGHVELKSMRVAGASRGGGLGRLLLDHVLAEAAAGGATRMSLETGAEPYFAPARALYLRSGFAVCEPFGSYALDPCSLFMTRAI</sequence>
<organism evidence="4 5">
    <name type="scientific">Agrococcus versicolor</name>
    <dbReference type="NCBI Taxonomy" id="501482"/>
    <lineage>
        <taxon>Bacteria</taxon>
        <taxon>Bacillati</taxon>
        <taxon>Actinomycetota</taxon>
        <taxon>Actinomycetes</taxon>
        <taxon>Micrococcales</taxon>
        <taxon>Microbacteriaceae</taxon>
        <taxon>Agrococcus</taxon>
    </lineage>
</organism>
<dbReference type="RefSeq" id="WP_344339916.1">
    <property type="nucleotide sequence ID" value="NZ_BAAAQT010000004.1"/>
</dbReference>
<dbReference type="SUPFAM" id="SSF55729">
    <property type="entry name" value="Acyl-CoA N-acyltransferases (Nat)"/>
    <property type="match status" value="1"/>
</dbReference>
<comment type="caution">
    <text evidence="4">The sequence shown here is derived from an EMBL/GenBank/DDBJ whole genome shotgun (WGS) entry which is preliminary data.</text>
</comment>
<proteinExistence type="predicted"/>
<accession>A0ABP5MA57</accession>
<dbReference type="PANTHER" id="PTHR43877:SF5">
    <property type="entry name" value="BLL8307 PROTEIN"/>
    <property type="match status" value="1"/>
</dbReference>
<dbReference type="EMBL" id="BAAAQT010000004">
    <property type="protein sequence ID" value="GAA2171324.1"/>
    <property type="molecule type" value="Genomic_DNA"/>
</dbReference>
<dbReference type="InterPro" id="IPR016181">
    <property type="entry name" value="Acyl_CoA_acyltransferase"/>
</dbReference>
<keyword evidence="5" id="KW-1185">Reference proteome</keyword>
<evidence type="ECO:0000313" key="5">
    <source>
        <dbReference type="Proteomes" id="UP001501599"/>
    </source>
</evidence>
<dbReference type="Gene3D" id="3.40.630.30">
    <property type="match status" value="1"/>
</dbReference>
<evidence type="ECO:0000259" key="3">
    <source>
        <dbReference type="PROSITE" id="PS51186"/>
    </source>
</evidence>
<evidence type="ECO:0000256" key="1">
    <source>
        <dbReference type="ARBA" id="ARBA00022679"/>
    </source>
</evidence>
<protein>
    <submittedName>
        <fullName evidence="4">GNAT family N-acetyltransferase</fullName>
    </submittedName>
</protein>
<evidence type="ECO:0000256" key="2">
    <source>
        <dbReference type="ARBA" id="ARBA00023315"/>
    </source>
</evidence>
<keyword evidence="2" id="KW-0012">Acyltransferase</keyword>
<feature type="domain" description="N-acetyltransferase" evidence="3">
    <location>
        <begin position="4"/>
        <end position="155"/>
    </location>
</feature>